<feature type="transmembrane region" description="Helical" evidence="2">
    <location>
        <begin position="76"/>
        <end position="93"/>
    </location>
</feature>
<dbReference type="EMBL" id="JAACJL010000015">
    <property type="protein sequence ID" value="KAF4620541.1"/>
    <property type="molecule type" value="Genomic_DNA"/>
</dbReference>
<feature type="compositionally biased region" description="Acidic residues" evidence="1">
    <location>
        <begin position="220"/>
        <end position="238"/>
    </location>
</feature>
<dbReference type="Proteomes" id="UP000521872">
    <property type="component" value="Unassembled WGS sequence"/>
</dbReference>
<comment type="caution">
    <text evidence="3">The sequence shown here is derived from an EMBL/GenBank/DDBJ whole genome shotgun (WGS) entry which is preliminary data.</text>
</comment>
<feature type="transmembrane region" description="Helical" evidence="2">
    <location>
        <begin position="46"/>
        <end position="64"/>
    </location>
</feature>
<feature type="transmembrane region" description="Helical" evidence="2">
    <location>
        <begin position="105"/>
        <end position="125"/>
    </location>
</feature>
<evidence type="ECO:0000256" key="1">
    <source>
        <dbReference type="SAM" id="MobiDB-lite"/>
    </source>
</evidence>
<dbReference type="PANTHER" id="PTHR28008:SF1">
    <property type="entry name" value="DOMAIN PROTEIN, PUTATIVE (AFU_ORTHOLOGUE AFUA_3G10980)-RELATED"/>
    <property type="match status" value="1"/>
</dbReference>
<evidence type="ECO:0000313" key="3">
    <source>
        <dbReference type="EMBL" id="KAF4620541.1"/>
    </source>
</evidence>
<protein>
    <recommendedName>
        <fullName evidence="5">VanZ-like domain-containing protein</fullName>
    </recommendedName>
</protein>
<proteinExistence type="predicted"/>
<dbReference type="PANTHER" id="PTHR28008">
    <property type="entry name" value="DOMAIN PROTEIN, PUTATIVE (AFU_ORTHOLOGUE AFUA_3G10980)-RELATED"/>
    <property type="match status" value="1"/>
</dbReference>
<keyword evidence="2" id="KW-1133">Transmembrane helix</keyword>
<feature type="transmembrane region" description="Helical" evidence="2">
    <location>
        <begin position="137"/>
        <end position="159"/>
    </location>
</feature>
<keyword evidence="4" id="KW-1185">Reference proteome</keyword>
<accession>A0A8H4R1J5</accession>
<dbReference type="AlphaFoldDB" id="A0A8H4R1J5"/>
<keyword evidence="2" id="KW-0812">Transmembrane</keyword>
<organism evidence="3 4">
    <name type="scientific">Agrocybe pediades</name>
    <dbReference type="NCBI Taxonomy" id="84607"/>
    <lineage>
        <taxon>Eukaryota</taxon>
        <taxon>Fungi</taxon>
        <taxon>Dikarya</taxon>
        <taxon>Basidiomycota</taxon>
        <taxon>Agaricomycotina</taxon>
        <taxon>Agaricomycetes</taxon>
        <taxon>Agaricomycetidae</taxon>
        <taxon>Agaricales</taxon>
        <taxon>Agaricineae</taxon>
        <taxon>Strophariaceae</taxon>
        <taxon>Agrocybe</taxon>
    </lineage>
</organism>
<sequence length="259" mass="30001">MPISLGAPELSFKNARKFPSKLAKAVMKSHRIRIPKHDLPIRLRPWFLAFTCVIMIILAFLGFTNFSRALPLNDKLLHFLCFCIATGVFYFILDVEEHARRIWFWRYSGLIFTIFICFFCGGILSEFVQAALPYKTFQWGDVAANLLGSTLGLYIAYYVERYYRHRREISRLYRPLSSTLSEYEDDEDEDDGTQLLPTHTGHAPATKSTNKNKNSRLTDVWDEREELFDIGEDSDDENERQVGASRTMPETPRIVISHS</sequence>
<evidence type="ECO:0000313" key="4">
    <source>
        <dbReference type="Proteomes" id="UP000521872"/>
    </source>
</evidence>
<keyword evidence="2" id="KW-0472">Membrane</keyword>
<feature type="compositionally biased region" description="Polar residues" evidence="1">
    <location>
        <begin position="206"/>
        <end position="217"/>
    </location>
</feature>
<feature type="compositionally biased region" description="Acidic residues" evidence="1">
    <location>
        <begin position="183"/>
        <end position="192"/>
    </location>
</feature>
<evidence type="ECO:0000256" key="2">
    <source>
        <dbReference type="SAM" id="Phobius"/>
    </source>
</evidence>
<evidence type="ECO:0008006" key="5">
    <source>
        <dbReference type="Google" id="ProtNLM"/>
    </source>
</evidence>
<feature type="region of interest" description="Disordered" evidence="1">
    <location>
        <begin position="183"/>
        <end position="259"/>
    </location>
</feature>
<gene>
    <name evidence="3" type="ORF">D9613_000478</name>
</gene>
<reference evidence="3 4" key="1">
    <citation type="submission" date="2019-12" db="EMBL/GenBank/DDBJ databases">
        <authorList>
            <person name="Floudas D."/>
            <person name="Bentzer J."/>
            <person name="Ahren D."/>
            <person name="Johansson T."/>
            <person name="Persson P."/>
            <person name="Tunlid A."/>
        </authorList>
    </citation>
    <scope>NUCLEOTIDE SEQUENCE [LARGE SCALE GENOMIC DNA]</scope>
    <source>
        <strain evidence="3 4">CBS 102.39</strain>
    </source>
</reference>
<name>A0A8H4R1J5_9AGAR</name>